<evidence type="ECO:0000313" key="2">
    <source>
        <dbReference type="EMBL" id="SDH49212.1"/>
    </source>
</evidence>
<gene>
    <name evidence="2" type="ORF">SAMN04487996_14012</name>
</gene>
<dbReference type="AlphaFoldDB" id="A0A1G8CUP2"/>
<keyword evidence="1" id="KW-1133">Transmembrane helix</keyword>
<dbReference type="Proteomes" id="UP000198748">
    <property type="component" value="Unassembled WGS sequence"/>
</dbReference>
<keyword evidence="3" id="KW-1185">Reference proteome</keyword>
<feature type="transmembrane region" description="Helical" evidence="1">
    <location>
        <begin position="20"/>
        <end position="40"/>
    </location>
</feature>
<keyword evidence="1" id="KW-0472">Membrane</keyword>
<name>A0A1G8CUP2_9BACT</name>
<sequence length="41" mass="4855">MYVYLWKMVIYLFLAFSNYTTANFGALTINALYYAVSLIYK</sequence>
<dbReference type="EMBL" id="FNAN01000040">
    <property type="protein sequence ID" value="SDH49212.1"/>
    <property type="molecule type" value="Genomic_DNA"/>
</dbReference>
<evidence type="ECO:0000256" key="1">
    <source>
        <dbReference type="SAM" id="Phobius"/>
    </source>
</evidence>
<accession>A0A1G8CUP2</accession>
<keyword evidence="1" id="KW-0812">Transmembrane</keyword>
<reference evidence="3" key="1">
    <citation type="submission" date="2016-10" db="EMBL/GenBank/DDBJ databases">
        <authorList>
            <person name="Varghese N."/>
            <person name="Submissions S."/>
        </authorList>
    </citation>
    <scope>NUCLEOTIDE SEQUENCE [LARGE SCALE GENOMIC DNA]</scope>
    <source>
        <strain evidence="3">DSM 25329</strain>
    </source>
</reference>
<proteinExistence type="predicted"/>
<protein>
    <submittedName>
        <fullName evidence="2">Uncharacterized protein</fullName>
    </submittedName>
</protein>
<organism evidence="2 3">
    <name type="scientific">Dyadobacter soli</name>
    <dbReference type="NCBI Taxonomy" id="659014"/>
    <lineage>
        <taxon>Bacteria</taxon>
        <taxon>Pseudomonadati</taxon>
        <taxon>Bacteroidota</taxon>
        <taxon>Cytophagia</taxon>
        <taxon>Cytophagales</taxon>
        <taxon>Spirosomataceae</taxon>
        <taxon>Dyadobacter</taxon>
    </lineage>
</organism>
<evidence type="ECO:0000313" key="3">
    <source>
        <dbReference type="Proteomes" id="UP000198748"/>
    </source>
</evidence>